<dbReference type="InterPro" id="IPR007445">
    <property type="entry name" value="PilO"/>
</dbReference>
<keyword evidence="1" id="KW-0472">Membrane</keyword>
<dbReference type="Pfam" id="PF04350">
    <property type="entry name" value="PilO"/>
    <property type="match status" value="1"/>
</dbReference>
<dbReference type="Proteomes" id="UP001222087">
    <property type="component" value="Chromosome"/>
</dbReference>
<organism evidence="2 3">
    <name type="scientific">Legionella cardiaca</name>
    <dbReference type="NCBI Taxonomy" id="1071983"/>
    <lineage>
        <taxon>Bacteria</taxon>
        <taxon>Pseudomonadati</taxon>
        <taxon>Pseudomonadota</taxon>
        <taxon>Gammaproteobacteria</taxon>
        <taxon>Legionellales</taxon>
        <taxon>Legionellaceae</taxon>
        <taxon>Legionella</taxon>
    </lineage>
</organism>
<evidence type="ECO:0000313" key="2">
    <source>
        <dbReference type="EMBL" id="WED43835.1"/>
    </source>
</evidence>
<proteinExistence type="predicted"/>
<evidence type="ECO:0000256" key="1">
    <source>
        <dbReference type="SAM" id="Phobius"/>
    </source>
</evidence>
<gene>
    <name evidence="2" type="primary">pilO</name>
    <name evidence="2" type="ORF">PXX05_03375</name>
</gene>
<keyword evidence="3" id="KW-1185">Reference proteome</keyword>
<dbReference type="PANTHER" id="PTHR39555:SF1">
    <property type="entry name" value="TYPE IV PILUS INNER MEMBRANE COMPONENT PILO"/>
    <property type="match status" value="1"/>
</dbReference>
<dbReference type="PANTHER" id="PTHR39555">
    <property type="entry name" value="FIMBRIAL ASSEMBLY PROTEIN PILO-LIKE PROTEIN-RELATED"/>
    <property type="match status" value="1"/>
</dbReference>
<dbReference type="InterPro" id="IPR014717">
    <property type="entry name" value="Transl_elong_EF1B/ribsomal_bS6"/>
</dbReference>
<protein>
    <submittedName>
        <fullName evidence="2">Type 4a pilus biogenesis protein PilO</fullName>
    </submittedName>
</protein>
<name>A0ABY8AT39_9GAMM</name>
<accession>A0ABY8AT39</accession>
<dbReference type="Gene3D" id="3.30.70.60">
    <property type="match status" value="1"/>
</dbReference>
<reference evidence="2 3" key="1">
    <citation type="submission" date="2023-02" db="EMBL/GenBank/DDBJ databases">
        <title>Genome Sequence of L. cardiaca H63T.</title>
        <authorList>
            <person name="Lopez A.E."/>
            <person name="Cianciotto N.P."/>
        </authorList>
    </citation>
    <scope>NUCLEOTIDE SEQUENCE [LARGE SCALE GENOMIC DNA]</scope>
    <source>
        <strain evidence="2 3">H63</strain>
    </source>
</reference>
<dbReference type="RefSeq" id="WP_275089649.1">
    <property type="nucleotide sequence ID" value="NZ_CP119078.1"/>
</dbReference>
<evidence type="ECO:0000313" key="3">
    <source>
        <dbReference type="Proteomes" id="UP001222087"/>
    </source>
</evidence>
<keyword evidence="1" id="KW-0812">Transmembrane</keyword>
<feature type="transmembrane region" description="Helical" evidence="1">
    <location>
        <begin position="25"/>
        <end position="43"/>
    </location>
</feature>
<sequence>MIIKNKISLSNVEELAHWLTARKSLILLLISGLLISINYWLVIKPGKIKYKAFSTQESILRAEFEKKQDFVSKQEGYRKQVDILNSTFKKMLKLLPKSNEIYSLTEAIFNLGKKNDLTIELFAPLPEFKHEFYIELPIKVIVTGEYEKLALFLSDVAHLPFLITFEDFKITKLPIHDKESLSDLLLMKITIRVYRLRIA</sequence>
<dbReference type="EMBL" id="CP119078">
    <property type="protein sequence ID" value="WED43835.1"/>
    <property type="molecule type" value="Genomic_DNA"/>
</dbReference>
<keyword evidence="1" id="KW-1133">Transmembrane helix</keyword>